<organism evidence="1 2">
    <name type="scientific">Paenibacillus alginolyticus</name>
    <dbReference type="NCBI Taxonomy" id="59839"/>
    <lineage>
        <taxon>Bacteria</taxon>
        <taxon>Bacillati</taxon>
        <taxon>Bacillota</taxon>
        <taxon>Bacilli</taxon>
        <taxon>Bacillales</taxon>
        <taxon>Paenibacillaceae</taxon>
        <taxon>Paenibacillus</taxon>
    </lineage>
</organism>
<dbReference type="RefSeq" id="WP_268618113.1">
    <property type="nucleotide sequence ID" value="NZ_JAMDMX010000137.1"/>
</dbReference>
<dbReference type="Proteomes" id="UP001527099">
    <property type="component" value="Unassembled WGS sequence"/>
</dbReference>
<accession>A0ABT4GMA1</accession>
<evidence type="ECO:0000313" key="2">
    <source>
        <dbReference type="Proteomes" id="UP001527099"/>
    </source>
</evidence>
<evidence type="ECO:0000313" key="1">
    <source>
        <dbReference type="EMBL" id="MCY9697335.1"/>
    </source>
</evidence>
<dbReference type="EMBL" id="JAMDMX010000137">
    <property type="protein sequence ID" value="MCY9697335.1"/>
    <property type="molecule type" value="Genomic_DNA"/>
</dbReference>
<protein>
    <submittedName>
        <fullName evidence="1">Uncharacterized protein</fullName>
    </submittedName>
</protein>
<gene>
    <name evidence="1" type="ORF">M5X19_31410</name>
</gene>
<reference evidence="1 2" key="1">
    <citation type="submission" date="2022-05" db="EMBL/GenBank/DDBJ databases">
        <title>Genome Sequencing of Bee-Associated Microbes.</title>
        <authorList>
            <person name="Dunlap C."/>
        </authorList>
    </citation>
    <scope>NUCLEOTIDE SEQUENCE [LARGE SCALE GENOMIC DNA]</scope>
    <source>
        <strain evidence="1 2">NRRL B-14421</strain>
    </source>
</reference>
<name>A0ABT4GMA1_9BACL</name>
<comment type="caution">
    <text evidence="1">The sequence shown here is derived from an EMBL/GenBank/DDBJ whole genome shotgun (WGS) entry which is preliminary data.</text>
</comment>
<sequence length="282" mass="32268">MRKIGICLTILVCLILLNPFQPQLRAKMSVFSPQDMIRISDYIVVGEIKKDVTTKIRNTDITAIHKEVTILIKSVLKGEMARKEVVLKRDFRTNIMHTGGIDYNFPKKGTKVMILLRNYESSGISLTSVNSICVIKKGKVQLYDGLGFGNNEPNDYEKVYQSFYDIRKREIYGETYKPLSMNPEYIIVIKKQTPNKVLVSKVLRGEQANQIVNDINKSHKLIVTKSCDPSNDSFDVVVHYNKKELKDRTFTAFNCLGTIDQARGIMIYPGISFIKFDTLFKH</sequence>
<keyword evidence="2" id="KW-1185">Reference proteome</keyword>
<proteinExistence type="predicted"/>